<dbReference type="Proteomes" id="UP001434883">
    <property type="component" value="Unassembled WGS sequence"/>
</dbReference>
<keyword evidence="2" id="KW-1185">Reference proteome</keyword>
<dbReference type="EMBL" id="JAHRIN010050766">
    <property type="protein sequence ID" value="MEQ2208843.1"/>
    <property type="molecule type" value="Genomic_DNA"/>
</dbReference>
<comment type="caution">
    <text evidence="1">The sequence shown here is derived from an EMBL/GenBank/DDBJ whole genome shotgun (WGS) entry which is preliminary data.</text>
</comment>
<reference evidence="1 2" key="1">
    <citation type="submission" date="2021-06" db="EMBL/GenBank/DDBJ databases">
        <authorList>
            <person name="Palmer J.M."/>
        </authorList>
    </citation>
    <scope>NUCLEOTIDE SEQUENCE [LARGE SCALE GENOMIC DNA]</scope>
    <source>
        <strain evidence="1 2">XC_2019</strain>
        <tissue evidence="1">Muscle</tissue>
    </source>
</reference>
<gene>
    <name evidence="1" type="ORF">XENOCAPTIV_017011</name>
</gene>
<evidence type="ECO:0000313" key="2">
    <source>
        <dbReference type="Proteomes" id="UP001434883"/>
    </source>
</evidence>
<name>A0ABV0RMP9_9TELE</name>
<proteinExistence type="predicted"/>
<organism evidence="1 2">
    <name type="scientific">Xenoophorus captivus</name>
    <dbReference type="NCBI Taxonomy" id="1517983"/>
    <lineage>
        <taxon>Eukaryota</taxon>
        <taxon>Metazoa</taxon>
        <taxon>Chordata</taxon>
        <taxon>Craniata</taxon>
        <taxon>Vertebrata</taxon>
        <taxon>Euteleostomi</taxon>
        <taxon>Actinopterygii</taxon>
        <taxon>Neopterygii</taxon>
        <taxon>Teleostei</taxon>
        <taxon>Neoteleostei</taxon>
        <taxon>Acanthomorphata</taxon>
        <taxon>Ovalentaria</taxon>
        <taxon>Atherinomorphae</taxon>
        <taxon>Cyprinodontiformes</taxon>
        <taxon>Goodeidae</taxon>
        <taxon>Xenoophorus</taxon>
    </lineage>
</organism>
<evidence type="ECO:0000313" key="1">
    <source>
        <dbReference type="EMBL" id="MEQ2208843.1"/>
    </source>
</evidence>
<accession>A0ABV0RMP9</accession>
<protein>
    <submittedName>
        <fullName evidence="1">Uncharacterized protein</fullName>
    </submittedName>
</protein>
<sequence>MHNCIKLLRSDRQSFSQHAQGIGQVYSIKWLVSVCNTASFNGCILVFNNPRDDGRLLFSVECQSMRVFFKGQGLCLKIFLNSPFSVSVFSICCYLFPHTCI</sequence>